<sequence length="66" mass="8090">MQQTKRLNQFLYHQFMIQQNLSDLNQQVPQGRFIQKNLQIKSERGQGFQNGFRLEVRYCYSKFILY</sequence>
<dbReference type="EMBL" id="CAJJDN010000009">
    <property type="protein sequence ID" value="CAD8055293.1"/>
    <property type="molecule type" value="Genomic_DNA"/>
</dbReference>
<name>A0A8S1KMF9_9CILI</name>
<comment type="caution">
    <text evidence="1">The sequence shown here is derived from an EMBL/GenBank/DDBJ whole genome shotgun (WGS) entry which is preliminary data.</text>
</comment>
<keyword evidence="2" id="KW-1185">Reference proteome</keyword>
<reference evidence="1" key="1">
    <citation type="submission" date="2021-01" db="EMBL/GenBank/DDBJ databases">
        <authorList>
            <consortium name="Genoscope - CEA"/>
            <person name="William W."/>
        </authorList>
    </citation>
    <scope>NUCLEOTIDE SEQUENCE</scope>
</reference>
<proteinExistence type="predicted"/>
<protein>
    <submittedName>
        <fullName evidence="1">Uncharacterized protein</fullName>
    </submittedName>
</protein>
<gene>
    <name evidence="1" type="ORF">PSON_ATCC_30995.1.T0090170</name>
</gene>
<evidence type="ECO:0000313" key="2">
    <source>
        <dbReference type="Proteomes" id="UP000692954"/>
    </source>
</evidence>
<organism evidence="1 2">
    <name type="scientific">Paramecium sonneborni</name>
    <dbReference type="NCBI Taxonomy" id="65129"/>
    <lineage>
        <taxon>Eukaryota</taxon>
        <taxon>Sar</taxon>
        <taxon>Alveolata</taxon>
        <taxon>Ciliophora</taxon>
        <taxon>Intramacronucleata</taxon>
        <taxon>Oligohymenophorea</taxon>
        <taxon>Peniculida</taxon>
        <taxon>Parameciidae</taxon>
        <taxon>Paramecium</taxon>
    </lineage>
</organism>
<evidence type="ECO:0000313" key="1">
    <source>
        <dbReference type="EMBL" id="CAD8055293.1"/>
    </source>
</evidence>
<accession>A0A8S1KMF9</accession>
<dbReference type="AlphaFoldDB" id="A0A8S1KMF9"/>
<dbReference type="Proteomes" id="UP000692954">
    <property type="component" value="Unassembled WGS sequence"/>
</dbReference>